<organism evidence="2">
    <name type="scientific">Cuerna arida</name>
    <dbReference type="NCBI Taxonomy" id="1464854"/>
    <lineage>
        <taxon>Eukaryota</taxon>
        <taxon>Metazoa</taxon>
        <taxon>Ecdysozoa</taxon>
        <taxon>Arthropoda</taxon>
        <taxon>Hexapoda</taxon>
        <taxon>Insecta</taxon>
        <taxon>Pterygota</taxon>
        <taxon>Neoptera</taxon>
        <taxon>Paraneoptera</taxon>
        <taxon>Hemiptera</taxon>
        <taxon>Auchenorrhyncha</taxon>
        <taxon>Membracoidea</taxon>
        <taxon>Cicadellidae</taxon>
        <taxon>Cicadellinae</taxon>
        <taxon>Proconiini</taxon>
        <taxon>Cuerna</taxon>
    </lineage>
</organism>
<keyword evidence="1" id="KW-0732">Signal</keyword>
<feature type="non-terminal residue" evidence="2">
    <location>
        <position position="1"/>
    </location>
</feature>
<feature type="chain" id="PRO_5008582259" description="Lipid-binding serum glycoprotein N-terminal domain-containing protein" evidence="1">
    <location>
        <begin position="29"/>
        <end position="235"/>
    </location>
</feature>
<sequence length="235" mass="26936">FESHFYSRMCSVLLVFVAILFYPFSVLSDSDQKVNVNEQIDQLLIDLRNSIIYDGKDILPVDNIEERFEKRVSRWMKAKGRFKATGGSVRSVSSVQRTGDATLSSTPTSATFTLHLGFGHMEVYYDSYTASFLSARVSGDVRLTVRRFSLLLAMTLLLNDDDCKAVLDTSTVEYLDDMEVGISGLGPLNWTFEKISEFMITRYKNDIQHRIEEVVTKKLQEVMSKKYICDIVYYF</sequence>
<evidence type="ECO:0000256" key="1">
    <source>
        <dbReference type="SAM" id="SignalP"/>
    </source>
</evidence>
<evidence type="ECO:0008006" key="3">
    <source>
        <dbReference type="Google" id="ProtNLM"/>
    </source>
</evidence>
<feature type="signal peptide" evidence="1">
    <location>
        <begin position="1"/>
        <end position="28"/>
    </location>
</feature>
<dbReference type="EMBL" id="GECZ01030131">
    <property type="protein sequence ID" value="JAS39638.1"/>
    <property type="molecule type" value="Transcribed_RNA"/>
</dbReference>
<gene>
    <name evidence="2" type="ORF">g.22235</name>
</gene>
<name>A0A1B6ENX6_9HEMI</name>
<dbReference type="Pfam" id="PF16984">
    <property type="entry name" value="Grp7_allergen"/>
    <property type="match status" value="1"/>
</dbReference>
<proteinExistence type="predicted"/>
<reference evidence="2" key="1">
    <citation type="submission" date="2015-11" db="EMBL/GenBank/DDBJ databases">
        <title>De novo transcriptome assembly of four potential Pierce s Disease insect vectors from Arizona vineyards.</title>
        <authorList>
            <person name="Tassone E.E."/>
        </authorList>
    </citation>
    <scope>NUCLEOTIDE SEQUENCE</scope>
</reference>
<dbReference type="Gene3D" id="3.15.10.50">
    <property type="match status" value="1"/>
</dbReference>
<evidence type="ECO:0000313" key="2">
    <source>
        <dbReference type="EMBL" id="JAS39638.1"/>
    </source>
</evidence>
<dbReference type="AlphaFoldDB" id="A0A1B6ENX6"/>
<dbReference type="InterPro" id="IPR020234">
    <property type="entry name" value="Mite_allergen_group-7"/>
</dbReference>
<dbReference type="InterPro" id="IPR038602">
    <property type="entry name" value="Mite_allergen_7_sf"/>
</dbReference>
<accession>A0A1B6ENX6</accession>
<protein>
    <recommendedName>
        <fullName evidence="3">Lipid-binding serum glycoprotein N-terminal domain-containing protein</fullName>
    </recommendedName>
</protein>